<evidence type="ECO:0000313" key="2">
    <source>
        <dbReference type="Proteomes" id="UP000661918"/>
    </source>
</evidence>
<accession>A0ABQ2GQA2</accession>
<gene>
    <name evidence="1" type="ORF">GCM10010841_13820</name>
</gene>
<keyword evidence="2" id="KW-1185">Reference proteome</keyword>
<dbReference type="RefSeq" id="WP_308424827.1">
    <property type="nucleotide sequence ID" value="NZ_BMOM01000008.1"/>
</dbReference>
<comment type="caution">
    <text evidence="1">The sequence shown here is derived from an EMBL/GenBank/DDBJ whole genome shotgun (WGS) entry which is preliminary data.</text>
</comment>
<dbReference type="EMBL" id="BMOM01000008">
    <property type="protein sequence ID" value="GGM06826.1"/>
    <property type="molecule type" value="Genomic_DNA"/>
</dbReference>
<name>A0ABQ2GQA2_9DEIO</name>
<evidence type="ECO:0008006" key="3">
    <source>
        <dbReference type="Google" id="ProtNLM"/>
    </source>
</evidence>
<reference evidence="2" key="1">
    <citation type="journal article" date="2019" name="Int. J. Syst. Evol. Microbiol.">
        <title>The Global Catalogue of Microorganisms (GCM) 10K type strain sequencing project: providing services to taxonomists for standard genome sequencing and annotation.</title>
        <authorList>
            <consortium name="The Broad Institute Genomics Platform"/>
            <consortium name="The Broad Institute Genome Sequencing Center for Infectious Disease"/>
            <person name="Wu L."/>
            <person name="Ma J."/>
        </authorList>
    </citation>
    <scope>NUCLEOTIDE SEQUENCE [LARGE SCALE GENOMIC DNA]</scope>
    <source>
        <strain evidence="2">JCM 15443</strain>
    </source>
</reference>
<dbReference type="InterPro" id="IPR016181">
    <property type="entry name" value="Acyl_CoA_acyltransferase"/>
</dbReference>
<proteinExistence type="predicted"/>
<dbReference type="SUPFAM" id="SSF55729">
    <property type="entry name" value="Acyl-CoA N-acyltransferases (Nat)"/>
    <property type="match status" value="1"/>
</dbReference>
<sequence length="79" mass="8897">MSAQVRPALRSDIPAIWNIYNTAVLNTTASYDLEPVSLDSRLTWFDHKQQAGWPVLVAELQGEVFGWAPSGRRRATRGR</sequence>
<protein>
    <recommendedName>
        <fullName evidence="3">N-acetyltransferase domain-containing protein</fullName>
    </recommendedName>
</protein>
<dbReference type="Gene3D" id="3.40.630.30">
    <property type="match status" value="1"/>
</dbReference>
<evidence type="ECO:0000313" key="1">
    <source>
        <dbReference type="EMBL" id="GGM06826.1"/>
    </source>
</evidence>
<organism evidence="1 2">
    <name type="scientific">Deinococcus aerophilus</name>
    <dbReference type="NCBI Taxonomy" id="522488"/>
    <lineage>
        <taxon>Bacteria</taxon>
        <taxon>Thermotogati</taxon>
        <taxon>Deinococcota</taxon>
        <taxon>Deinococci</taxon>
        <taxon>Deinococcales</taxon>
        <taxon>Deinococcaceae</taxon>
        <taxon>Deinococcus</taxon>
    </lineage>
</organism>
<dbReference type="Proteomes" id="UP000661918">
    <property type="component" value="Unassembled WGS sequence"/>
</dbReference>